<dbReference type="InterPro" id="IPR013096">
    <property type="entry name" value="Cupin_2"/>
</dbReference>
<dbReference type="OrthoDB" id="9798709at2"/>
<dbReference type="RefSeq" id="WP_079646406.1">
    <property type="nucleotide sequence ID" value="NZ_FUYM01000001.1"/>
</dbReference>
<name>A0A1T5A179_9SPHN</name>
<dbReference type="STRING" id="439228.SAMN06295920_101465"/>
<dbReference type="Proteomes" id="UP000189818">
    <property type="component" value="Unassembled WGS sequence"/>
</dbReference>
<reference evidence="3" key="1">
    <citation type="submission" date="2017-02" db="EMBL/GenBank/DDBJ databases">
        <authorList>
            <person name="Varghese N."/>
            <person name="Submissions S."/>
        </authorList>
    </citation>
    <scope>NUCLEOTIDE SEQUENCE [LARGE SCALE GENOMIC DNA]</scope>
    <source>
        <strain evidence="3">UM2</strain>
    </source>
</reference>
<evidence type="ECO:0000313" key="3">
    <source>
        <dbReference type="Proteomes" id="UP000189818"/>
    </source>
</evidence>
<dbReference type="AlphaFoldDB" id="A0A1T5A179"/>
<protein>
    <submittedName>
        <fullName evidence="2">Cupin domain-containing protein</fullName>
    </submittedName>
</protein>
<dbReference type="EMBL" id="FUYM01000001">
    <property type="protein sequence ID" value="SKB28728.1"/>
    <property type="molecule type" value="Genomic_DNA"/>
</dbReference>
<organism evidence="2 3">
    <name type="scientific">Rhizorhabdus histidinilytica</name>
    <dbReference type="NCBI Taxonomy" id="439228"/>
    <lineage>
        <taxon>Bacteria</taxon>
        <taxon>Pseudomonadati</taxon>
        <taxon>Pseudomonadota</taxon>
        <taxon>Alphaproteobacteria</taxon>
        <taxon>Sphingomonadales</taxon>
        <taxon>Sphingomonadaceae</taxon>
        <taxon>Rhizorhabdus</taxon>
    </lineage>
</organism>
<dbReference type="InterPro" id="IPR014710">
    <property type="entry name" value="RmlC-like_jellyroll"/>
</dbReference>
<dbReference type="InterPro" id="IPR011051">
    <property type="entry name" value="RmlC_Cupin_sf"/>
</dbReference>
<feature type="domain" description="Cupin type-2" evidence="1">
    <location>
        <begin position="40"/>
        <end position="99"/>
    </location>
</feature>
<sequence length="110" mass="12259">MVPSDWMFSLESALATLPEGPDGRFAYPIRHGSMRVGVYAPLGIDEQAPHEQDELYIIASGTGTFTKNGERRPFKPGDAIFVEAHALHRFEDFSDDFATWVIFWGPKGGE</sequence>
<evidence type="ECO:0000313" key="2">
    <source>
        <dbReference type="EMBL" id="SKB28728.1"/>
    </source>
</evidence>
<gene>
    <name evidence="2" type="ORF">SAMN06295920_101465</name>
</gene>
<dbReference type="Gene3D" id="2.60.120.10">
    <property type="entry name" value="Jelly Rolls"/>
    <property type="match status" value="1"/>
</dbReference>
<accession>A0A1T5A179</accession>
<dbReference type="SUPFAM" id="SSF51182">
    <property type="entry name" value="RmlC-like cupins"/>
    <property type="match status" value="1"/>
</dbReference>
<evidence type="ECO:0000259" key="1">
    <source>
        <dbReference type="Pfam" id="PF07883"/>
    </source>
</evidence>
<dbReference type="Pfam" id="PF07883">
    <property type="entry name" value="Cupin_2"/>
    <property type="match status" value="1"/>
</dbReference>
<proteinExistence type="predicted"/>
<keyword evidence="3" id="KW-1185">Reference proteome</keyword>